<feature type="domain" description="HTH psq-type" evidence="2">
    <location>
        <begin position="16"/>
        <end position="54"/>
    </location>
</feature>
<evidence type="ECO:0000259" key="2">
    <source>
        <dbReference type="Pfam" id="PF04218"/>
    </source>
</evidence>
<comment type="caution">
    <text evidence="3">The sequence shown here is derived from an EMBL/GenBank/DDBJ whole genome shotgun (WGS) entry which is preliminary data.</text>
</comment>
<dbReference type="InterPro" id="IPR009057">
    <property type="entry name" value="Homeodomain-like_sf"/>
</dbReference>
<dbReference type="Pfam" id="PF04218">
    <property type="entry name" value="CENP-B_N"/>
    <property type="match status" value="1"/>
</dbReference>
<proteinExistence type="predicted"/>
<gene>
    <name evidence="3" type="ORF">E2C01_061777</name>
</gene>
<dbReference type="SUPFAM" id="SSF46689">
    <property type="entry name" value="Homeodomain-like"/>
    <property type="match status" value="1"/>
</dbReference>
<organism evidence="3 4">
    <name type="scientific">Portunus trituberculatus</name>
    <name type="common">Swimming crab</name>
    <name type="synonym">Neptunus trituberculatus</name>
    <dbReference type="NCBI Taxonomy" id="210409"/>
    <lineage>
        <taxon>Eukaryota</taxon>
        <taxon>Metazoa</taxon>
        <taxon>Ecdysozoa</taxon>
        <taxon>Arthropoda</taxon>
        <taxon>Crustacea</taxon>
        <taxon>Multicrustacea</taxon>
        <taxon>Malacostraca</taxon>
        <taxon>Eumalacostraca</taxon>
        <taxon>Eucarida</taxon>
        <taxon>Decapoda</taxon>
        <taxon>Pleocyemata</taxon>
        <taxon>Brachyura</taxon>
        <taxon>Eubrachyura</taxon>
        <taxon>Portunoidea</taxon>
        <taxon>Portunidae</taxon>
        <taxon>Portuninae</taxon>
        <taxon>Portunus</taxon>
    </lineage>
</organism>
<comment type="subcellular location">
    <subcellularLocation>
        <location evidence="1">Nucleus</location>
    </subcellularLocation>
</comment>
<dbReference type="Proteomes" id="UP000324222">
    <property type="component" value="Unassembled WGS sequence"/>
</dbReference>
<reference evidence="3 4" key="1">
    <citation type="submission" date="2019-05" db="EMBL/GenBank/DDBJ databases">
        <title>Another draft genome of Portunus trituberculatus and its Hox gene families provides insights of decapod evolution.</title>
        <authorList>
            <person name="Jeong J.-H."/>
            <person name="Song I."/>
            <person name="Kim S."/>
            <person name="Choi T."/>
            <person name="Kim D."/>
            <person name="Ryu S."/>
            <person name="Kim W."/>
        </authorList>
    </citation>
    <scope>NUCLEOTIDE SEQUENCE [LARGE SCALE GENOMIC DNA]</scope>
    <source>
        <tissue evidence="3">Muscle</tissue>
    </source>
</reference>
<keyword evidence="4" id="KW-1185">Reference proteome</keyword>
<protein>
    <recommendedName>
        <fullName evidence="2">HTH psq-type domain-containing protein</fullName>
    </recommendedName>
</protein>
<evidence type="ECO:0000256" key="1">
    <source>
        <dbReference type="ARBA" id="ARBA00004123"/>
    </source>
</evidence>
<sequence>MPPKRLAMLPSIAKITRKSLTFEEKLDIIRRQERGQKTNSIASHHGLTPSTVYHFQVNRLYQEGW</sequence>
<accession>A0A5B7H663</accession>
<dbReference type="GO" id="GO:0003677">
    <property type="term" value="F:DNA binding"/>
    <property type="evidence" value="ECO:0007669"/>
    <property type="project" value="InterPro"/>
</dbReference>
<evidence type="ECO:0000313" key="4">
    <source>
        <dbReference type="Proteomes" id="UP000324222"/>
    </source>
</evidence>
<evidence type="ECO:0000313" key="3">
    <source>
        <dbReference type="EMBL" id="MPC67600.1"/>
    </source>
</evidence>
<dbReference type="InterPro" id="IPR007889">
    <property type="entry name" value="HTH_Psq"/>
</dbReference>
<dbReference type="EMBL" id="VSRR010026483">
    <property type="protein sequence ID" value="MPC67600.1"/>
    <property type="molecule type" value="Genomic_DNA"/>
</dbReference>
<dbReference type="Gene3D" id="1.10.10.60">
    <property type="entry name" value="Homeodomain-like"/>
    <property type="match status" value="1"/>
</dbReference>
<dbReference type="GO" id="GO:0005634">
    <property type="term" value="C:nucleus"/>
    <property type="evidence" value="ECO:0007669"/>
    <property type="project" value="UniProtKB-SubCell"/>
</dbReference>
<name>A0A5B7H663_PORTR</name>
<dbReference type="AlphaFoldDB" id="A0A5B7H663"/>